<dbReference type="EC" id="5.1.3.2" evidence="5 10"/>
<comment type="pathway">
    <text evidence="3 10">Carbohydrate metabolism; galactose metabolism.</text>
</comment>
<evidence type="ECO:0000256" key="10">
    <source>
        <dbReference type="RuleBase" id="RU366046"/>
    </source>
</evidence>
<name>A0ABT8DD14_9RHOB</name>
<gene>
    <name evidence="12" type="primary">galE</name>
    <name evidence="12" type="ORF">QWZ10_18640</name>
</gene>
<dbReference type="RefSeq" id="WP_377684980.1">
    <property type="nucleotide sequence ID" value="NZ_JBHMDZ010000006.1"/>
</dbReference>
<comment type="similarity">
    <text evidence="4 10">Belongs to the NAD(P)-dependent epimerase/dehydratase family.</text>
</comment>
<keyword evidence="7 10" id="KW-0520">NAD</keyword>
<keyword evidence="8 10" id="KW-0413">Isomerase</keyword>
<dbReference type="EMBL" id="JAUFRC010000001">
    <property type="protein sequence ID" value="MDN3713242.1"/>
    <property type="molecule type" value="Genomic_DNA"/>
</dbReference>
<dbReference type="CDD" id="cd05247">
    <property type="entry name" value="UDP_G4E_1_SDR_e"/>
    <property type="match status" value="1"/>
</dbReference>
<dbReference type="NCBIfam" id="TIGR01179">
    <property type="entry name" value="galE"/>
    <property type="match status" value="1"/>
</dbReference>
<comment type="catalytic activity">
    <reaction evidence="1 10">
        <text>UDP-alpha-D-glucose = UDP-alpha-D-galactose</text>
        <dbReference type="Rhea" id="RHEA:22168"/>
        <dbReference type="ChEBI" id="CHEBI:58885"/>
        <dbReference type="ChEBI" id="CHEBI:66914"/>
        <dbReference type="EC" id="5.1.3.2"/>
    </reaction>
</comment>
<proteinExistence type="inferred from homology"/>
<keyword evidence="13" id="KW-1185">Reference proteome</keyword>
<evidence type="ECO:0000256" key="7">
    <source>
        <dbReference type="ARBA" id="ARBA00023027"/>
    </source>
</evidence>
<evidence type="ECO:0000256" key="9">
    <source>
        <dbReference type="ARBA" id="ARBA00023277"/>
    </source>
</evidence>
<protein>
    <recommendedName>
        <fullName evidence="6 10">UDP-glucose 4-epimerase</fullName>
        <ecNumber evidence="5 10">5.1.3.2</ecNumber>
    </recommendedName>
</protein>
<evidence type="ECO:0000256" key="2">
    <source>
        <dbReference type="ARBA" id="ARBA00001911"/>
    </source>
</evidence>
<evidence type="ECO:0000256" key="1">
    <source>
        <dbReference type="ARBA" id="ARBA00000083"/>
    </source>
</evidence>
<dbReference type="SUPFAM" id="SSF51735">
    <property type="entry name" value="NAD(P)-binding Rossmann-fold domains"/>
    <property type="match status" value="1"/>
</dbReference>
<feature type="domain" description="NAD-dependent epimerase/dehydratase" evidence="11">
    <location>
        <begin position="5"/>
        <end position="247"/>
    </location>
</feature>
<evidence type="ECO:0000256" key="6">
    <source>
        <dbReference type="ARBA" id="ARBA00018569"/>
    </source>
</evidence>
<dbReference type="PANTHER" id="PTHR43725:SF53">
    <property type="entry name" value="UDP-ARABINOSE 4-EPIMERASE 1"/>
    <property type="match status" value="1"/>
</dbReference>
<dbReference type="PANTHER" id="PTHR43725">
    <property type="entry name" value="UDP-GLUCOSE 4-EPIMERASE"/>
    <property type="match status" value="1"/>
</dbReference>
<keyword evidence="9 10" id="KW-0119">Carbohydrate metabolism</keyword>
<reference evidence="13" key="1">
    <citation type="journal article" date="2019" name="Int. J. Syst. Evol. Microbiol.">
        <title>The Global Catalogue of Microorganisms (GCM) 10K type strain sequencing project: providing services to taxonomists for standard genome sequencing and annotation.</title>
        <authorList>
            <consortium name="The Broad Institute Genomics Platform"/>
            <consortium name="The Broad Institute Genome Sequencing Center for Infectious Disease"/>
            <person name="Wu L."/>
            <person name="Ma J."/>
        </authorList>
    </citation>
    <scope>NUCLEOTIDE SEQUENCE [LARGE SCALE GENOMIC DNA]</scope>
    <source>
        <strain evidence="13">CECT 8482</strain>
    </source>
</reference>
<evidence type="ECO:0000313" key="12">
    <source>
        <dbReference type="EMBL" id="MDN3713242.1"/>
    </source>
</evidence>
<comment type="cofactor">
    <cofactor evidence="2 10">
        <name>NAD(+)</name>
        <dbReference type="ChEBI" id="CHEBI:57540"/>
    </cofactor>
</comment>
<evidence type="ECO:0000259" key="11">
    <source>
        <dbReference type="Pfam" id="PF01370"/>
    </source>
</evidence>
<dbReference type="InterPro" id="IPR005886">
    <property type="entry name" value="UDP_G4E"/>
</dbReference>
<dbReference type="Gene3D" id="3.40.50.720">
    <property type="entry name" value="NAD(P)-binding Rossmann-like Domain"/>
    <property type="match status" value="1"/>
</dbReference>
<dbReference type="GO" id="GO:0003978">
    <property type="term" value="F:UDP-glucose 4-epimerase activity"/>
    <property type="evidence" value="ECO:0007669"/>
    <property type="project" value="UniProtKB-EC"/>
</dbReference>
<dbReference type="Pfam" id="PF01370">
    <property type="entry name" value="Epimerase"/>
    <property type="match status" value="1"/>
</dbReference>
<sequence length="331" mass="35845">MSDRVLVTGGAGYIGSHACKALKAAGFTPVTYDSLVTGWQEAVKFGPFEQGDLMDRARLDEVLARHRPVAVMHFAALSQVGEAMREPGKYWRGNVAASLTLIEATLAVGIKDFVFSSTCATYGDHDGVVLDENTPQNPLNAYGASKRAIEDMLKDFGASDGLRSVVFRYFNVAGADPEGEVGEFHQPETHLIPLILDAVDGKRGALTIFGTDYPTPDGTCIRDYVHVMDLVDAHVLGLKRLKEGKVGAGIEVFCLGTGNGFSVREVINESRHVTNRPVPITEGARREGDAVKLVSGSEKAVAVLGWEPHRSTMAQMVTDAWRWHQNGGYAR</sequence>
<accession>A0ABT8DD14</accession>
<dbReference type="Proteomes" id="UP001243846">
    <property type="component" value="Unassembled WGS sequence"/>
</dbReference>
<evidence type="ECO:0000256" key="8">
    <source>
        <dbReference type="ARBA" id="ARBA00023235"/>
    </source>
</evidence>
<evidence type="ECO:0000256" key="4">
    <source>
        <dbReference type="ARBA" id="ARBA00007637"/>
    </source>
</evidence>
<evidence type="ECO:0000256" key="3">
    <source>
        <dbReference type="ARBA" id="ARBA00004947"/>
    </source>
</evidence>
<evidence type="ECO:0000313" key="13">
    <source>
        <dbReference type="Proteomes" id="UP001243846"/>
    </source>
</evidence>
<dbReference type="InterPro" id="IPR001509">
    <property type="entry name" value="Epimerase_deHydtase"/>
</dbReference>
<dbReference type="InterPro" id="IPR036291">
    <property type="entry name" value="NAD(P)-bd_dom_sf"/>
</dbReference>
<comment type="subunit">
    <text evidence="10">Homodimer.</text>
</comment>
<dbReference type="Gene3D" id="3.90.25.10">
    <property type="entry name" value="UDP-galactose 4-epimerase, domain 1"/>
    <property type="match status" value="1"/>
</dbReference>
<evidence type="ECO:0000256" key="5">
    <source>
        <dbReference type="ARBA" id="ARBA00013189"/>
    </source>
</evidence>
<organism evidence="12 13">
    <name type="scientific">Paracoccus cavernae</name>
    <dbReference type="NCBI Taxonomy" id="1571207"/>
    <lineage>
        <taxon>Bacteria</taxon>
        <taxon>Pseudomonadati</taxon>
        <taxon>Pseudomonadota</taxon>
        <taxon>Alphaproteobacteria</taxon>
        <taxon>Rhodobacterales</taxon>
        <taxon>Paracoccaceae</taxon>
        <taxon>Paracoccus</taxon>
    </lineage>
</organism>
<comment type="caution">
    <text evidence="12">The sequence shown here is derived from an EMBL/GenBank/DDBJ whole genome shotgun (WGS) entry which is preliminary data.</text>
</comment>